<evidence type="ECO:0000259" key="5">
    <source>
        <dbReference type="Pfam" id="PF01416"/>
    </source>
</evidence>
<dbReference type="Proteomes" id="UP001165065">
    <property type="component" value="Unassembled WGS sequence"/>
</dbReference>
<evidence type="ECO:0000256" key="3">
    <source>
        <dbReference type="ARBA" id="ARBA00023235"/>
    </source>
</evidence>
<dbReference type="GO" id="GO:1990481">
    <property type="term" value="P:mRNA pseudouridine synthesis"/>
    <property type="evidence" value="ECO:0007669"/>
    <property type="project" value="TreeGrafter"/>
</dbReference>
<keyword evidence="7" id="KW-1185">Reference proteome</keyword>
<comment type="caution">
    <text evidence="6">The sequence shown here is derived from an EMBL/GenBank/DDBJ whole genome shotgun (WGS) entry which is preliminary data.</text>
</comment>
<dbReference type="Gene3D" id="3.30.70.660">
    <property type="entry name" value="Pseudouridine synthase I, catalytic domain, C-terminal subdomain"/>
    <property type="match status" value="1"/>
</dbReference>
<proteinExistence type="inferred from homology"/>
<evidence type="ECO:0000256" key="4">
    <source>
        <dbReference type="SAM" id="MobiDB-lite"/>
    </source>
</evidence>
<evidence type="ECO:0000256" key="1">
    <source>
        <dbReference type="ARBA" id="ARBA00009375"/>
    </source>
</evidence>
<comment type="similarity">
    <text evidence="1">Belongs to the tRNA pseudouridine synthase TruA family.</text>
</comment>
<gene>
    <name evidence="6" type="ORF">TrCOL_g4169</name>
</gene>
<keyword evidence="2" id="KW-0819">tRNA processing</keyword>
<dbReference type="GO" id="GO:0005737">
    <property type="term" value="C:cytoplasm"/>
    <property type="evidence" value="ECO:0007669"/>
    <property type="project" value="TreeGrafter"/>
</dbReference>
<feature type="compositionally biased region" description="Polar residues" evidence="4">
    <location>
        <begin position="78"/>
        <end position="89"/>
    </location>
</feature>
<dbReference type="GO" id="GO:0003723">
    <property type="term" value="F:RNA binding"/>
    <property type="evidence" value="ECO:0007669"/>
    <property type="project" value="InterPro"/>
</dbReference>
<dbReference type="EMBL" id="BRYA01000364">
    <property type="protein sequence ID" value="GMI47887.1"/>
    <property type="molecule type" value="Genomic_DNA"/>
</dbReference>
<organism evidence="6 7">
    <name type="scientific">Triparma columacea</name>
    <dbReference type="NCBI Taxonomy" id="722753"/>
    <lineage>
        <taxon>Eukaryota</taxon>
        <taxon>Sar</taxon>
        <taxon>Stramenopiles</taxon>
        <taxon>Ochrophyta</taxon>
        <taxon>Bolidophyceae</taxon>
        <taxon>Parmales</taxon>
        <taxon>Triparmaceae</taxon>
        <taxon>Triparma</taxon>
    </lineage>
</organism>
<dbReference type="GO" id="GO:0031119">
    <property type="term" value="P:tRNA pseudouridine synthesis"/>
    <property type="evidence" value="ECO:0007669"/>
    <property type="project" value="TreeGrafter"/>
</dbReference>
<name>A0A9W7GLH3_9STRA</name>
<dbReference type="HAMAP" id="MF_00171">
    <property type="entry name" value="TruA"/>
    <property type="match status" value="1"/>
</dbReference>
<dbReference type="PANTHER" id="PTHR11142">
    <property type="entry name" value="PSEUDOURIDYLATE SYNTHASE"/>
    <property type="match status" value="1"/>
</dbReference>
<evidence type="ECO:0000256" key="2">
    <source>
        <dbReference type="ARBA" id="ARBA00022694"/>
    </source>
</evidence>
<accession>A0A9W7GLH3</accession>
<dbReference type="InterPro" id="IPR020103">
    <property type="entry name" value="PsdUridine_synth_cat_dom_sf"/>
</dbReference>
<feature type="region of interest" description="Disordered" evidence="4">
    <location>
        <begin position="527"/>
        <end position="548"/>
    </location>
</feature>
<evidence type="ECO:0000313" key="6">
    <source>
        <dbReference type="EMBL" id="GMI47887.1"/>
    </source>
</evidence>
<feature type="region of interest" description="Disordered" evidence="4">
    <location>
        <begin position="39"/>
        <end position="99"/>
    </location>
</feature>
<dbReference type="Gene3D" id="3.30.70.580">
    <property type="entry name" value="Pseudouridine synthase I, catalytic domain, N-terminal subdomain"/>
    <property type="match status" value="1"/>
</dbReference>
<dbReference type="GO" id="GO:0009982">
    <property type="term" value="F:pseudouridine synthase activity"/>
    <property type="evidence" value="ECO:0007669"/>
    <property type="project" value="InterPro"/>
</dbReference>
<dbReference type="NCBIfam" id="TIGR00071">
    <property type="entry name" value="hisT_truA"/>
    <property type="match status" value="1"/>
</dbReference>
<dbReference type="InterPro" id="IPR020095">
    <property type="entry name" value="PsdUridine_synth_TruA_C"/>
</dbReference>
<dbReference type="GO" id="GO:0005634">
    <property type="term" value="C:nucleus"/>
    <property type="evidence" value="ECO:0007669"/>
    <property type="project" value="TreeGrafter"/>
</dbReference>
<sequence>MDQSFPDVLNDRIAATILSKAISEGLLSREWVAQVSNSLVSSTTQTKGEGEKRLPASDEQNEGGASRSGGTKRPLSAGNRSDPQKMTTNMKEKKKPKAFDLSTKLQRHVAFRLAYDGEAYQGFSQNVGTPGDESVERYLFEALVKCRLIEKRQTCCYSRCGRTDKGVSAFGQIIALKVRSAFPLSTPLSDLPSNPNDSIPVTTTKVNKKTGEEETKTTMVKECDYIKMLNGCLPPELRVISWVPVTEEFSARFSCMSRTYRYFFPRRNLDLAAMRAGLAKIVGDHDFRNMAKMDTEHVSNFRRVIYSAEIIETMGGSGGSREGCYFQIKGQAFLWHMVRNIVQVMFFIGEGKEEPSVVDELFDVEEVPGKPNYQMASDLPLVLHRCDFSNLDMLSSASNLWDVQCHLEKRWNRFKIKSLQIENGIDSIASECTVDSEEVQAWARNKFDVGDDLVVGGGKISWGEALSALEKSGIRPGPHHKPPDHTKLMERGKGLTYEEKVGQMQGKKKERYEAAMAKRKGEGVDKEFYRWKQEQGGSGMGGGRKGGE</sequence>
<feature type="compositionally biased region" description="Gly residues" evidence="4">
    <location>
        <begin position="536"/>
        <end position="548"/>
    </location>
</feature>
<keyword evidence="3" id="KW-0413">Isomerase</keyword>
<dbReference type="AlphaFoldDB" id="A0A9W7GLH3"/>
<dbReference type="InterPro" id="IPR020094">
    <property type="entry name" value="TruA/RsuA/RluB/E/F_N"/>
</dbReference>
<dbReference type="Pfam" id="PF01416">
    <property type="entry name" value="PseudoU_synth_1"/>
    <property type="match status" value="1"/>
</dbReference>
<reference evidence="7" key="1">
    <citation type="journal article" date="2023" name="Commun. Biol.">
        <title>Genome analysis of Parmales, the sister group of diatoms, reveals the evolutionary specialization of diatoms from phago-mixotrophs to photoautotrophs.</title>
        <authorList>
            <person name="Ban H."/>
            <person name="Sato S."/>
            <person name="Yoshikawa S."/>
            <person name="Yamada K."/>
            <person name="Nakamura Y."/>
            <person name="Ichinomiya M."/>
            <person name="Sato N."/>
            <person name="Blanc-Mathieu R."/>
            <person name="Endo H."/>
            <person name="Kuwata A."/>
            <person name="Ogata H."/>
        </authorList>
    </citation>
    <scope>NUCLEOTIDE SEQUENCE [LARGE SCALE GENOMIC DNA]</scope>
</reference>
<feature type="region of interest" description="Disordered" evidence="4">
    <location>
        <begin position="193"/>
        <end position="213"/>
    </location>
</feature>
<dbReference type="InterPro" id="IPR020097">
    <property type="entry name" value="PsdUridine_synth_TruA_a/b_dom"/>
</dbReference>
<evidence type="ECO:0000313" key="7">
    <source>
        <dbReference type="Proteomes" id="UP001165065"/>
    </source>
</evidence>
<dbReference type="InterPro" id="IPR001406">
    <property type="entry name" value="PsdUridine_synth_TruA"/>
</dbReference>
<dbReference type="SUPFAM" id="SSF55120">
    <property type="entry name" value="Pseudouridine synthase"/>
    <property type="match status" value="1"/>
</dbReference>
<dbReference type="OrthoDB" id="25767at2759"/>
<protein>
    <recommendedName>
        <fullName evidence="5">Pseudouridine synthase I TruA alpha/beta domain-containing protein</fullName>
    </recommendedName>
</protein>
<dbReference type="PANTHER" id="PTHR11142:SF5">
    <property type="entry name" value="TRNA PSEUDOURIDINE(38_39) SYNTHASE"/>
    <property type="match status" value="1"/>
</dbReference>
<feature type="domain" description="Pseudouridine synthase I TruA alpha/beta" evidence="5">
    <location>
        <begin position="280"/>
        <end position="388"/>
    </location>
</feature>